<dbReference type="STRING" id="42354.SAMN05216333_10335"/>
<dbReference type="Gene3D" id="3.90.70.10">
    <property type="entry name" value="Cysteine proteinases"/>
    <property type="match status" value="1"/>
</dbReference>
<feature type="domain" description="Peptidase C1A papain C-terminal" evidence="2">
    <location>
        <begin position="45"/>
        <end position="261"/>
    </location>
</feature>
<dbReference type="Pfam" id="PF00112">
    <property type="entry name" value="Peptidase_C1"/>
    <property type="match status" value="1"/>
</dbReference>
<evidence type="ECO:0000313" key="4">
    <source>
        <dbReference type="Proteomes" id="UP000198814"/>
    </source>
</evidence>
<dbReference type="InterPro" id="IPR025660">
    <property type="entry name" value="Pept_his_AS"/>
</dbReference>
<sequence>MKTIHGRGLGWHRDLPDMRDHTQSTSAVAKVLAKSSALKKAAKTLPASVDLRKYCSPIEDQGQLGSCTAHAGVGMVEYFERRAFGKHVDASRLFLYKVTRQLLGFTGDDGAYLRDTMKALVLFGVPPEKYWPYDVAKFNDDPSNFCFSYAQNYQAINYYRLDPPNTPTATVLKNVKTSLAGQLPAMFGFSVYSSMPRSGDGKGEIPYPAGGDTLDGGHAVLAVGYDDQKKIGSTKGALLIRNSWGTDWGDGGYGWLPYAYIEDGLADDFWSLVKAEFVDSDLFK</sequence>
<keyword evidence="4" id="KW-1185">Reference proteome</keyword>
<keyword evidence="3" id="KW-0645">Protease</keyword>
<comment type="similarity">
    <text evidence="1">Belongs to the peptidase C1 family.</text>
</comment>
<evidence type="ECO:0000256" key="1">
    <source>
        <dbReference type="ARBA" id="ARBA00008455"/>
    </source>
</evidence>
<dbReference type="AlphaFoldDB" id="A0A1H8L2N0"/>
<dbReference type="GO" id="GO:0006508">
    <property type="term" value="P:proteolysis"/>
    <property type="evidence" value="ECO:0007669"/>
    <property type="project" value="UniProtKB-KW"/>
</dbReference>
<dbReference type="EMBL" id="FODO01000003">
    <property type="protein sequence ID" value="SEN99385.1"/>
    <property type="molecule type" value="Genomic_DNA"/>
</dbReference>
<dbReference type="SMART" id="SM00645">
    <property type="entry name" value="Pept_C1"/>
    <property type="match status" value="1"/>
</dbReference>
<gene>
    <name evidence="3" type="ORF">SAMN05216333_10335</name>
</gene>
<accession>A0A1H8L2N0</accession>
<dbReference type="CDD" id="cd02619">
    <property type="entry name" value="Peptidase_C1"/>
    <property type="match status" value="1"/>
</dbReference>
<organism evidence="3 4">
    <name type="scientific">Nitrosomonas oligotropha</name>
    <dbReference type="NCBI Taxonomy" id="42354"/>
    <lineage>
        <taxon>Bacteria</taxon>
        <taxon>Pseudomonadati</taxon>
        <taxon>Pseudomonadota</taxon>
        <taxon>Betaproteobacteria</taxon>
        <taxon>Nitrosomonadales</taxon>
        <taxon>Nitrosomonadaceae</taxon>
        <taxon>Nitrosomonas</taxon>
    </lineage>
</organism>
<dbReference type="OrthoDB" id="1491023at2"/>
<dbReference type="RefSeq" id="WP_090315414.1">
    <property type="nucleotide sequence ID" value="NZ_FNOE01000002.1"/>
</dbReference>
<dbReference type="InterPro" id="IPR038765">
    <property type="entry name" value="Papain-like_cys_pep_sf"/>
</dbReference>
<evidence type="ECO:0000313" key="3">
    <source>
        <dbReference type="EMBL" id="SEN99385.1"/>
    </source>
</evidence>
<dbReference type="SUPFAM" id="SSF54001">
    <property type="entry name" value="Cysteine proteinases"/>
    <property type="match status" value="1"/>
</dbReference>
<keyword evidence="3" id="KW-0378">Hydrolase</keyword>
<dbReference type="PANTHER" id="PTHR12411">
    <property type="entry name" value="CYSTEINE PROTEASE FAMILY C1-RELATED"/>
    <property type="match status" value="1"/>
</dbReference>
<name>A0A1H8L2N0_9PROT</name>
<reference evidence="4" key="1">
    <citation type="submission" date="2016-10" db="EMBL/GenBank/DDBJ databases">
        <authorList>
            <person name="Varghese N."/>
            <person name="Submissions S."/>
        </authorList>
    </citation>
    <scope>NUCLEOTIDE SEQUENCE [LARGE SCALE GENOMIC DNA]</scope>
    <source>
        <strain evidence="4">Nm76</strain>
    </source>
</reference>
<dbReference type="Proteomes" id="UP000198814">
    <property type="component" value="Unassembled WGS sequence"/>
</dbReference>
<dbReference type="InterPro" id="IPR013128">
    <property type="entry name" value="Peptidase_C1A"/>
</dbReference>
<dbReference type="GO" id="GO:0008234">
    <property type="term" value="F:cysteine-type peptidase activity"/>
    <property type="evidence" value="ECO:0007669"/>
    <property type="project" value="InterPro"/>
</dbReference>
<protein>
    <submittedName>
        <fullName evidence="3">Cysteine protease, C1A family</fullName>
    </submittedName>
</protein>
<evidence type="ECO:0000259" key="2">
    <source>
        <dbReference type="SMART" id="SM00645"/>
    </source>
</evidence>
<proteinExistence type="inferred from homology"/>
<dbReference type="InterPro" id="IPR000668">
    <property type="entry name" value="Peptidase_C1A_C"/>
</dbReference>
<dbReference type="PROSITE" id="PS00639">
    <property type="entry name" value="THIOL_PROTEASE_HIS"/>
    <property type="match status" value="1"/>
</dbReference>